<organism evidence="3">
    <name type="scientific">marine sediment metagenome</name>
    <dbReference type="NCBI Taxonomy" id="412755"/>
    <lineage>
        <taxon>unclassified sequences</taxon>
        <taxon>metagenomes</taxon>
        <taxon>ecological metagenomes</taxon>
    </lineage>
</organism>
<proteinExistence type="predicted"/>
<dbReference type="Pfam" id="PF06452">
    <property type="entry name" value="CBM9_1"/>
    <property type="match status" value="1"/>
</dbReference>
<evidence type="ECO:0000259" key="2">
    <source>
        <dbReference type="Pfam" id="PF06452"/>
    </source>
</evidence>
<sequence>DLVVSNQIAREVKGMLEAPGINKVLDVAPRKRISVKVKMPAPLSAAKVTKVSIPVTIKEEDSKPLSSKVDFEGFLCRKTSIPKKIDGKENDWKDIPAIPLKNRWVNKKSGEKKGYPGDFEGSFKVAWDEDNLYLLVKITDDMFIHNKMKKRPTAGYRWKNDSLQIFIDTKCDARQRKYGRGYDDNDYDYAAFPDGVDKDSDSAVCPEGVSCKATLFRFRSPDVQHTLGTSAPPDDTIEPNIPSAFRRTADG</sequence>
<feature type="domain" description="Carbohydrate-binding" evidence="2">
    <location>
        <begin position="85"/>
        <end position="180"/>
    </location>
</feature>
<feature type="non-terminal residue" evidence="3">
    <location>
        <position position="251"/>
    </location>
</feature>
<feature type="non-terminal residue" evidence="3">
    <location>
        <position position="1"/>
    </location>
</feature>
<protein>
    <recommendedName>
        <fullName evidence="2">Carbohydrate-binding domain-containing protein</fullName>
    </recommendedName>
</protein>
<feature type="region of interest" description="Disordered" evidence="1">
    <location>
        <begin position="226"/>
        <end position="251"/>
    </location>
</feature>
<evidence type="ECO:0000256" key="1">
    <source>
        <dbReference type="SAM" id="MobiDB-lite"/>
    </source>
</evidence>
<dbReference type="GO" id="GO:0004553">
    <property type="term" value="F:hydrolase activity, hydrolyzing O-glycosyl compounds"/>
    <property type="evidence" value="ECO:0007669"/>
    <property type="project" value="InterPro"/>
</dbReference>
<dbReference type="InterPro" id="IPR010502">
    <property type="entry name" value="Carb-bd_dom_fam9"/>
</dbReference>
<dbReference type="GO" id="GO:0030246">
    <property type="term" value="F:carbohydrate binding"/>
    <property type="evidence" value="ECO:0007669"/>
    <property type="project" value="InterPro"/>
</dbReference>
<dbReference type="GO" id="GO:0016052">
    <property type="term" value="P:carbohydrate catabolic process"/>
    <property type="evidence" value="ECO:0007669"/>
    <property type="project" value="InterPro"/>
</dbReference>
<name>X0XEI3_9ZZZZ</name>
<gene>
    <name evidence="3" type="ORF">S01H1_65022</name>
</gene>
<comment type="caution">
    <text evidence="3">The sequence shown here is derived from an EMBL/GenBank/DDBJ whole genome shotgun (WGS) entry which is preliminary data.</text>
</comment>
<dbReference type="EMBL" id="BARS01042900">
    <property type="protein sequence ID" value="GAG33822.1"/>
    <property type="molecule type" value="Genomic_DNA"/>
</dbReference>
<accession>X0XEI3</accession>
<reference evidence="3" key="1">
    <citation type="journal article" date="2014" name="Front. Microbiol.">
        <title>High frequency of phylogenetically diverse reductive dehalogenase-homologous genes in deep subseafloor sedimentary metagenomes.</title>
        <authorList>
            <person name="Kawai M."/>
            <person name="Futagami T."/>
            <person name="Toyoda A."/>
            <person name="Takaki Y."/>
            <person name="Nishi S."/>
            <person name="Hori S."/>
            <person name="Arai W."/>
            <person name="Tsubouchi T."/>
            <person name="Morono Y."/>
            <person name="Uchiyama I."/>
            <person name="Ito T."/>
            <person name="Fujiyama A."/>
            <person name="Inagaki F."/>
            <person name="Takami H."/>
        </authorList>
    </citation>
    <scope>NUCLEOTIDE SEQUENCE</scope>
    <source>
        <strain evidence="3">Expedition CK06-06</strain>
    </source>
</reference>
<dbReference type="Gene3D" id="2.60.40.1190">
    <property type="match status" value="1"/>
</dbReference>
<dbReference type="SUPFAM" id="SSF49344">
    <property type="entry name" value="CBD9-like"/>
    <property type="match status" value="1"/>
</dbReference>
<evidence type="ECO:0000313" key="3">
    <source>
        <dbReference type="EMBL" id="GAG33822.1"/>
    </source>
</evidence>
<dbReference type="AlphaFoldDB" id="X0XEI3"/>